<dbReference type="RefSeq" id="WP_089271185.1">
    <property type="nucleotide sequence ID" value="NZ_FZOC01000001.1"/>
</dbReference>
<dbReference type="Gene3D" id="1.10.3210.10">
    <property type="entry name" value="Hypothetical protein af1432"/>
    <property type="match status" value="1"/>
</dbReference>
<dbReference type="PROSITE" id="PS51831">
    <property type="entry name" value="HD"/>
    <property type="match status" value="1"/>
</dbReference>
<gene>
    <name evidence="2" type="ORF">SAMN04488503_0404</name>
</gene>
<feature type="domain" description="HD" evidence="1">
    <location>
        <begin position="33"/>
        <end position="151"/>
    </location>
</feature>
<keyword evidence="3" id="KW-1185">Reference proteome</keyword>
<reference evidence="2 3" key="1">
    <citation type="submission" date="2017-06" db="EMBL/GenBank/DDBJ databases">
        <authorList>
            <person name="Kim H.J."/>
            <person name="Triplett B.A."/>
        </authorList>
    </citation>
    <scope>NUCLEOTIDE SEQUENCE [LARGE SCALE GENOMIC DNA]</scope>
    <source>
        <strain evidence="2 3">DSM 13116</strain>
    </source>
</reference>
<proteinExistence type="predicted"/>
<dbReference type="Proteomes" id="UP000198324">
    <property type="component" value="Unassembled WGS sequence"/>
</dbReference>
<dbReference type="InterPro" id="IPR003607">
    <property type="entry name" value="HD/PDEase_dom"/>
</dbReference>
<sequence length="261" mass="29907">MNDPLVDHVAERFKAFAGRYITDRDDAFAYRLKIDHTLRVLAIAERLCRDAGLDAGLTQAARLAALLHDVGRFPQYQRYRTFRDAESANHAALSITHTLREGLLEDAPSPVRRLVLGAVYLHNKRFLPPLRSPALHTIARVLRDSDKLDIYSVMIAHFSQENPKHPEVALSVVDQPDRYTPAVLDTVLNRQHGDYQAIVYVNDFKLMVIGWLYDLNFGSSARMLQEKGYLDTLIDWLPQNEHVMRLRRQVHEDLARKAECA</sequence>
<dbReference type="EMBL" id="FZOC01000001">
    <property type="protein sequence ID" value="SNR61933.1"/>
    <property type="molecule type" value="Genomic_DNA"/>
</dbReference>
<dbReference type="SMART" id="SM00471">
    <property type="entry name" value="HDc"/>
    <property type="match status" value="1"/>
</dbReference>
<dbReference type="InterPro" id="IPR006674">
    <property type="entry name" value="HD_domain"/>
</dbReference>
<dbReference type="CDD" id="cd00077">
    <property type="entry name" value="HDc"/>
    <property type="match status" value="1"/>
</dbReference>
<dbReference type="SUPFAM" id="SSF109604">
    <property type="entry name" value="HD-domain/PDEase-like"/>
    <property type="match status" value="1"/>
</dbReference>
<evidence type="ECO:0000259" key="1">
    <source>
        <dbReference type="PROSITE" id="PS51831"/>
    </source>
</evidence>
<dbReference type="AlphaFoldDB" id="A0A238XU12"/>
<name>A0A238XU12_9BACT</name>
<organism evidence="2 3">
    <name type="scientific">Humidesulfovibrio mexicanus</name>
    <dbReference type="NCBI Taxonomy" id="147047"/>
    <lineage>
        <taxon>Bacteria</taxon>
        <taxon>Pseudomonadati</taxon>
        <taxon>Thermodesulfobacteriota</taxon>
        <taxon>Desulfovibrionia</taxon>
        <taxon>Desulfovibrionales</taxon>
        <taxon>Desulfovibrionaceae</taxon>
        <taxon>Humidesulfovibrio</taxon>
    </lineage>
</organism>
<evidence type="ECO:0000313" key="2">
    <source>
        <dbReference type="EMBL" id="SNR61933.1"/>
    </source>
</evidence>
<evidence type="ECO:0000313" key="3">
    <source>
        <dbReference type="Proteomes" id="UP000198324"/>
    </source>
</evidence>
<protein>
    <submittedName>
        <fullName evidence="2">HDIG domain-containing protein</fullName>
    </submittedName>
</protein>
<dbReference type="Pfam" id="PF01966">
    <property type="entry name" value="HD"/>
    <property type="match status" value="1"/>
</dbReference>
<dbReference type="OrthoDB" id="9797344at2"/>
<accession>A0A238XU12</accession>